<evidence type="ECO:0000313" key="2">
    <source>
        <dbReference type="EMBL" id="WLQ44868.1"/>
    </source>
</evidence>
<feature type="region of interest" description="Disordered" evidence="1">
    <location>
        <begin position="1"/>
        <end position="21"/>
    </location>
</feature>
<proteinExistence type="predicted"/>
<evidence type="ECO:0000256" key="1">
    <source>
        <dbReference type="SAM" id="MobiDB-lite"/>
    </source>
</evidence>
<keyword evidence="3" id="KW-1185">Reference proteome</keyword>
<dbReference type="Proteomes" id="UP001229952">
    <property type="component" value="Chromosome"/>
</dbReference>
<reference evidence="2 3" key="1">
    <citation type="submission" date="2023-03" db="EMBL/GenBank/DDBJ databases">
        <title>Isolation and description of six Streptomyces strains from soil environments, able to metabolize different microbial glucans.</title>
        <authorList>
            <person name="Widen T."/>
            <person name="Larsbrink J."/>
        </authorList>
    </citation>
    <scope>NUCLEOTIDE SEQUENCE [LARGE SCALE GENOMIC DNA]</scope>
    <source>
        <strain evidence="2 3">Mut2</strain>
    </source>
</reference>
<sequence length="41" mass="4559">MRLGIVEGSNHESSERGVTVTERKPAGISFESWVDKQIQAE</sequence>
<protein>
    <submittedName>
        <fullName evidence="2">Uncharacterized protein</fullName>
    </submittedName>
</protein>
<organism evidence="2 3">
    <name type="scientific">Streptomyces laculatispora</name>
    <dbReference type="NCBI Taxonomy" id="887464"/>
    <lineage>
        <taxon>Bacteria</taxon>
        <taxon>Bacillati</taxon>
        <taxon>Actinomycetota</taxon>
        <taxon>Actinomycetes</taxon>
        <taxon>Kitasatosporales</taxon>
        <taxon>Streptomycetaceae</taxon>
        <taxon>Streptomyces</taxon>
    </lineage>
</organism>
<accession>A0ABY9ID88</accession>
<name>A0ABY9ID88_9ACTN</name>
<gene>
    <name evidence="2" type="ORF">P8A22_36240</name>
</gene>
<dbReference type="EMBL" id="CP120992">
    <property type="protein sequence ID" value="WLQ44868.1"/>
    <property type="molecule type" value="Genomic_DNA"/>
</dbReference>
<feature type="compositionally biased region" description="Basic and acidic residues" evidence="1">
    <location>
        <begin position="9"/>
        <end position="21"/>
    </location>
</feature>
<evidence type="ECO:0000313" key="3">
    <source>
        <dbReference type="Proteomes" id="UP001229952"/>
    </source>
</evidence>
<dbReference type="RefSeq" id="WP_306092102.1">
    <property type="nucleotide sequence ID" value="NZ_CP120992.1"/>
</dbReference>